<dbReference type="Gene3D" id="3.30.720.110">
    <property type="match status" value="1"/>
</dbReference>
<dbReference type="AlphaFoldDB" id="A0A437KFC2"/>
<dbReference type="PANTHER" id="PTHR33990">
    <property type="entry name" value="PROTEIN YJDN-RELATED"/>
    <property type="match status" value="1"/>
</dbReference>
<accession>A0A437KFC2</accession>
<dbReference type="Gene3D" id="3.30.720.100">
    <property type="match status" value="1"/>
</dbReference>
<comment type="caution">
    <text evidence="2">The sequence shown here is derived from an EMBL/GenBank/DDBJ whole genome shotgun (WGS) entry which is preliminary data.</text>
</comment>
<feature type="domain" description="PhnB-like" evidence="1">
    <location>
        <begin position="3"/>
        <end position="127"/>
    </location>
</feature>
<organism evidence="2 3">
    <name type="scientific">Niallia taxi</name>
    <dbReference type="NCBI Taxonomy" id="2499688"/>
    <lineage>
        <taxon>Bacteria</taxon>
        <taxon>Bacillati</taxon>
        <taxon>Bacillota</taxon>
        <taxon>Bacilli</taxon>
        <taxon>Bacillales</taxon>
        <taxon>Bacillaceae</taxon>
        <taxon>Niallia</taxon>
    </lineage>
</organism>
<dbReference type="PIRSF" id="PIRSF021700">
    <property type="entry name" value="3_dmu_93_MTrfase"/>
    <property type="match status" value="1"/>
</dbReference>
<evidence type="ECO:0000313" key="3">
    <source>
        <dbReference type="Proteomes" id="UP000288024"/>
    </source>
</evidence>
<dbReference type="InterPro" id="IPR028973">
    <property type="entry name" value="PhnB-like"/>
</dbReference>
<dbReference type="InterPro" id="IPR009725">
    <property type="entry name" value="3_dmu_93_MTrfase"/>
</dbReference>
<sequence length="139" mass="16072">MTKLTPFLMFQGNAEAAIHFYTTIIEDSSIKNMIRYGMDEAGEEGSVMQAVFTLKNQEFMCIDSNISHDFGFTPSFSIYVECETEEQIDHYYQAFVSGGQELMALGDYSFSRKFGWIIDKYGVSWQFTLPFNERDRNNL</sequence>
<gene>
    <name evidence="2" type="ORF">EM808_00295</name>
</gene>
<protein>
    <submittedName>
        <fullName evidence="2">VOC family protein</fullName>
    </submittedName>
</protein>
<name>A0A437KFC2_9BACI</name>
<dbReference type="RefSeq" id="WP_127734327.1">
    <property type="nucleotide sequence ID" value="NZ_RZTZ01000001.1"/>
</dbReference>
<dbReference type="PANTHER" id="PTHR33990:SF4">
    <property type="entry name" value="PHNB-LIKE DOMAIN-CONTAINING PROTEIN"/>
    <property type="match status" value="1"/>
</dbReference>
<dbReference type="CDD" id="cd06588">
    <property type="entry name" value="PhnB_like"/>
    <property type="match status" value="1"/>
</dbReference>
<proteinExistence type="predicted"/>
<dbReference type="Pfam" id="PF06983">
    <property type="entry name" value="3-dmu-9_3-mt"/>
    <property type="match status" value="1"/>
</dbReference>
<reference evidence="2 3" key="1">
    <citation type="submission" date="2019-01" db="EMBL/GenBank/DDBJ databases">
        <title>Bacillus sp. M5HDSG1-1, whole genome shotgun sequence.</title>
        <authorList>
            <person name="Tuo L."/>
        </authorList>
    </citation>
    <scope>NUCLEOTIDE SEQUENCE [LARGE SCALE GENOMIC DNA]</scope>
    <source>
        <strain evidence="2 3">M5HDSG1-1</strain>
    </source>
</reference>
<dbReference type="SUPFAM" id="SSF54593">
    <property type="entry name" value="Glyoxalase/Bleomycin resistance protein/Dihydroxybiphenyl dioxygenase"/>
    <property type="match status" value="1"/>
</dbReference>
<evidence type="ECO:0000313" key="2">
    <source>
        <dbReference type="EMBL" id="RVT66968.1"/>
    </source>
</evidence>
<keyword evidence="3" id="KW-1185">Reference proteome</keyword>
<dbReference type="EMBL" id="RZTZ01000001">
    <property type="protein sequence ID" value="RVT66968.1"/>
    <property type="molecule type" value="Genomic_DNA"/>
</dbReference>
<evidence type="ECO:0000259" key="1">
    <source>
        <dbReference type="Pfam" id="PF06983"/>
    </source>
</evidence>
<dbReference type="InterPro" id="IPR029068">
    <property type="entry name" value="Glyas_Bleomycin-R_OHBP_Dase"/>
</dbReference>
<dbReference type="Proteomes" id="UP000288024">
    <property type="component" value="Unassembled WGS sequence"/>
</dbReference>